<keyword evidence="2" id="KW-1185">Reference proteome</keyword>
<dbReference type="EMBL" id="FXUG01000009">
    <property type="protein sequence ID" value="SMP65588.1"/>
    <property type="molecule type" value="Genomic_DNA"/>
</dbReference>
<name>A0ABY1QAF9_9BACT</name>
<organism evidence="1 2">
    <name type="scientific">Neorhodopirellula lusitana</name>
    <dbReference type="NCBI Taxonomy" id="445327"/>
    <lineage>
        <taxon>Bacteria</taxon>
        <taxon>Pseudomonadati</taxon>
        <taxon>Planctomycetota</taxon>
        <taxon>Planctomycetia</taxon>
        <taxon>Pirellulales</taxon>
        <taxon>Pirellulaceae</taxon>
        <taxon>Neorhodopirellula</taxon>
    </lineage>
</organism>
<proteinExistence type="predicted"/>
<evidence type="ECO:0000313" key="1">
    <source>
        <dbReference type="EMBL" id="SMP65588.1"/>
    </source>
</evidence>
<sequence length="141" mass="15222">MGTGSFPLKKFNLVHRWPTPEYSLGIRNGICFGRPTLYGVCSTEAVILKALASFCDTRSQCHIIRRPSSYSAAPPIPLDQQVDASINAPPPSISEPESSVPYLLAIHAKATRHICGDNSDGKEGSGDGCSQRHKCSRHCPS</sequence>
<dbReference type="Proteomes" id="UP001158067">
    <property type="component" value="Unassembled WGS sequence"/>
</dbReference>
<gene>
    <name evidence="1" type="ORF">SAMN06265222_109103</name>
</gene>
<comment type="caution">
    <text evidence="1">The sequence shown here is derived from an EMBL/GenBank/DDBJ whole genome shotgun (WGS) entry which is preliminary data.</text>
</comment>
<reference evidence="1 2" key="1">
    <citation type="submission" date="2017-05" db="EMBL/GenBank/DDBJ databases">
        <authorList>
            <person name="Varghese N."/>
            <person name="Submissions S."/>
        </authorList>
    </citation>
    <scope>NUCLEOTIDE SEQUENCE [LARGE SCALE GENOMIC DNA]</scope>
    <source>
        <strain evidence="1 2">DSM 25457</strain>
    </source>
</reference>
<protein>
    <submittedName>
        <fullName evidence="1">Uncharacterized protein</fullName>
    </submittedName>
</protein>
<accession>A0ABY1QAF9</accession>
<evidence type="ECO:0000313" key="2">
    <source>
        <dbReference type="Proteomes" id="UP001158067"/>
    </source>
</evidence>